<keyword evidence="3" id="KW-1185">Reference proteome</keyword>
<accession>A0A8S1ERS9</accession>
<dbReference type="AlphaFoldDB" id="A0A8S1ERS9"/>
<dbReference type="InterPro" id="IPR052096">
    <property type="entry name" value="Endocannabinoid_amidase"/>
</dbReference>
<comment type="caution">
    <text evidence="2">The sequence shown here is derived from an EMBL/GenBank/DDBJ whole genome shotgun (WGS) entry which is preliminary data.</text>
</comment>
<dbReference type="EMBL" id="CADEPM010000005">
    <property type="protein sequence ID" value="CAB3406356.1"/>
    <property type="molecule type" value="Genomic_DNA"/>
</dbReference>
<dbReference type="OrthoDB" id="6428749at2759"/>
<dbReference type="SUPFAM" id="SSF75304">
    <property type="entry name" value="Amidase signature (AS) enzymes"/>
    <property type="match status" value="1"/>
</dbReference>
<dbReference type="GO" id="GO:0009062">
    <property type="term" value="P:fatty acid catabolic process"/>
    <property type="evidence" value="ECO:0007669"/>
    <property type="project" value="TreeGrafter"/>
</dbReference>
<dbReference type="PANTHER" id="PTHR45847">
    <property type="entry name" value="FATTY ACID AMIDE HYDROLASE"/>
    <property type="match status" value="1"/>
</dbReference>
<name>A0A8S1ERS9_9PELO</name>
<dbReference type="Gene3D" id="3.90.1300.10">
    <property type="entry name" value="Amidase signature (AS) domain"/>
    <property type="match status" value="1"/>
</dbReference>
<dbReference type="PANTHER" id="PTHR45847:SF7">
    <property type="entry name" value="AMIDASE DOMAIN-CONTAINING PROTEIN"/>
    <property type="match status" value="1"/>
</dbReference>
<dbReference type="InterPro" id="IPR023631">
    <property type="entry name" value="Amidase_dom"/>
</dbReference>
<protein>
    <recommendedName>
        <fullName evidence="1">Amidase domain-containing protein</fullName>
    </recommendedName>
</protein>
<dbReference type="Pfam" id="PF01425">
    <property type="entry name" value="Amidase"/>
    <property type="match status" value="1"/>
</dbReference>
<dbReference type="Proteomes" id="UP000494206">
    <property type="component" value="Unassembled WGS sequence"/>
</dbReference>
<reference evidence="2 3" key="1">
    <citation type="submission" date="2020-04" db="EMBL/GenBank/DDBJ databases">
        <authorList>
            <person name="Laetsch R D."/>
            <person name="Stevens L."/>
            <person name="Kumar S."/>
            <person name="Blaxter L. M."/>
        </authorList>
    </citation>
    <scope>NUCLEOTIDE SEQUENCE [LARGE SCALE GENOMIC DNA]</scope>
</reference>
<dbReference type="InterPro" id="IPR036928">
    <property type="entry name" value="AS_sf"/>
</dbReference>
<proteinExistence type="predicted"/>
<sequence length="242" mass="27795">MDSTQGCAQHLYKPSREHAASVDQLIRRFGAVPFVHTNVPQALLSFGCSNPIYGKFFVTALSFELGLVWKIFVEQILSVKSNVSIEFEGDPLGQQLLFCEDAYKNLRDDTESDKMLNETQVAELHNYCDSFLPKFKHCFERDVYEHIRDTCQVKNRIEIPLEFCVDIIRQFPMDIALCGGVHRMDLREVSEQKKCELVESRYECVVEYFKGRCGDQRVEADLKKGADGYIGQHFKCNQPTTS</sequence>
<dbReference type="GO" id="GO:0017064">
    <property type="term" value="F:fatty acid amide hydrolase activity"/>
    <property type="evidence" value="ECO:0007669"/>
    <property type="project" value="TreeGrafter"/>
</dbReference>
<evidence type="ECO:0000313" key="3">
    <source>
        <dbReference type="Proteomes" id="UP000494206"/>
    </source>
</evidence>
<organism evidence="2 3">
    <name type="scientific">Caenorhabditis bovis</name>
    <dbReference type="NCBI Taxonomy" id="2654633"/>
    <lineage>
        <taxon>Eukaryota</taxon>
        <taxon>Metazoa</taxon>
        <taxon>Ecdysozoa</taxon>
        <taxon>Nematoda</taxon>
        <taxon>Chromadorea</taxon>
        <taxon>Rhabditida</taxon>
        <taxon>Rhabditina</taxon>
        <taxon>Rhabditomorpha</taxon>
        <taxon>Rhabditoidea</taxon>
        <taxon>Rhabditidae</taxon>
        <taxon>Peloderinae</taxon>
        <taxon>Caenorhabditis</taxon>
    </lineage>
</organism>
<evidence type="ECO:0000313" key="2">
    <source>
        <dbReference type="EMBL" id="CAB3406356.1"/>
    </source>
</evidence>
<dbReference type="GO" id="GO:0004040">
    <property type="term" value="F:amidase activity"/>
    <property type="evidence" value="ECO:0007669"/>
    <property type="project" value="TreeGrafter"/>
</dbReference>
<evidence type="ECO:0000259" key="1">
    <source>
        <dbReference type="Pfam" id="PF01425"/>
    </source>
</evidence>
<feature type="domain" description="Amidase" evidence="1">
    <location>
        <begin position="1"/>
        <end position="55"/>
    </location>
</feature>
<gene>
    <name evidence="2" type="ORF">CBOVIS_LOCUS8438</name>
</gene>